<evidence type="ECO:0000313" key="2">
    <source>
        <dbReference type="Proteomes" id="UP001305414"/>
    </source>
</evidence>
<reference evidence="1 2" key="1">
    <citation type="submission" date="2023-10" db="EMBL/GenBank/DDBJ databases">
        <title>Draft genome sequence of Xylaria bambusicola isolate GMP-LS, the root and basal stem rot pathogen of sugarcane in Indonesia.</title>
        <authorList>
            <person name="Selvaraj P."/>
            <person name="Muralishankar V."/>
            <person name="Muruganantham S."/>
            <person name="Sp S."/>
            <person name="Haryani S."/>
            <person name="Lau K.J.X."/>
            <person name="Naqvi N.I."/>
        </authorList>
    </citation>
    <scope>NUCLEOTIDE SEQUENCE [LARGE SCALE GENOMIC DNA]</scope>
    <source>
        <strain evidence="1">GMP-LS</strain>
    </source>
</reference>
<organism evidence="1 2">
    <name type="scientific">Xylaria bambusicola</name>
    <dbReference type="NCBI Taxonomy" id="326684"/>
    <lineage>
        <taxon>Eukaryota</taxon>
        <taxon>Fungi</taxon>
        <taxon>Dikarya</taxon>
        <taxon>Ascomycota</taxon>
        <taxon>Pezizomycotina</taxon>
        <taxon>Sordariomycetes</taxon>
        <taxon>Xylariomycetidae</taxon>
        <taxon>Xylariales</taxon>
        <taxon>Xylariaceae</taxon>
        <taxon>Xylaria</taxon>
    </lineage>
</organism>
<comment type="caution">
    <text evidence="1">The sequence shown here is derived from an EMBL/GenBank/DDBJ whole genome shotgun (WGS) entry which is preliminary data.</text>
</comment>
<proteinExistence type="predicted"/>
<sequence>MGGGNSVNYNQTSSPSLYNTFTLTKSARLGKPENYNCEVHGIGRDNRFDRGCNAEDVHENRIEDAVGTVQPGKQSAGHLDGRSYTVVRSFEAVSDTIHSLTHKSALLGMNSPHNSTDV</sequence>
<dbReference type="AlphaFoldDB" id="A0AAN7UIW3"/>
<gene>
    <name evidence="1" type="ORF">RRF57_002536</name>
</gene>
<protein>
    <submittedName>
        <fullName evidence="1">Uncharacterized protein</fullName>
    </submittedName>
</protein>
<accession>A0AAN7UIW3</accession>
<dbReference type="EMBL" id="JAWHQM010000004">
    <property type="protein sequence ID" value="KAK5626821.1"/>
    <property type="molecule type" value="Genomic_DNA"/>
</dbReference>
<dbReference type="Proteomes" id="UP001305414">
    <property type="component" value="Unassembled WGS sequence"/>
</dbReference>
<keyword evidence="2" id="KW-1185">Reference proteome</keyword>
<name>A0AAN7UIW3_9PEZI</name>
<evidence type="ECO:0000313" key="1">
    <source>
        <dbReference type="EMBL" id="KAK5626821.1"/>
    </source>
</evidence>